<comment type="similarity">
    <text evidence="1">Belongs to the archease family.</text>
</comment>
<dbReference type="EMBL" id="DTMF01000299">
    <property type="protein sequence ID" value="HGF35149.1"/>
    <property type="molecule type" value="Genomic_DNA"/>
</dbReference>
<keyword evidence="3" id="KW-0479">Metal-binding</keyword>
<dbReference type="Gene3D" id="3.55.10.10">
    <property type="entry name" value="Archease domain"/>
    <property type="match status" value="1"/>
</dbReference>
<proteinExistence type="inferred from homology"/>
<evidence type="ECO:0000259" key="5">
    <source>
        <dbReference type="Pfam" id="PF01951"/>
    </source>
</evidence>
<dbReference type="GO" id="GO:0046872">
    <property type="term" value="F:metal ion binding"/>
    <property type="evidence" value="ECO:0007669"/>
    <property type="project" value="UniProtKB-KW"/>
</dbReference>
<dbReference type="PANTHER" id="PTHR12682:SF11">
    <property type="entry name" value="PROTEIN ARCHEASE"/>
    <property type="match status" value="1"/>
</dbReference>
<dbReference type="InterPro" id="IPR023572">
    <property type="entry name" value="Archease_dom"/>
</dbReference>
<dbReference type="InterPro" id="IPR036820">
    <property type="entry name" value="Archease_dom_sf"/>
</dbReference>
<dbReference type="Pfam" id="PF01951">
    <property type="entry name" value="Archease"/>
    <property type="match status" value="1"/>
</dbReference>
<gene>
    <name evidence="6" type="ORF">ENW96_12355</name>
</gene>
<evidence type="ECO:0000256" key="3">
    <source>
        <dbReference type="ARBA" id="ARBA00022723"/>
    </source>
</evidence>
<organism evidence="6">
    <name type="scientific">Desulfobacca acetoxidans</name>
    <dbReference type="NCBI Taxonomy" id="60893"/>
    <lineage>
        <taxon>Bacteria</taxon>
        <taxon>Pseudomonadati</taxon>
        <taxon>Thermodesulfobacteriota</taxon>
        <taxon>Desulfobaccia</taxon>
        <taxon>Desulfobaccales</taxon>
        <taxon>Desulfobaccaceae</taxon>
        <taxon>Desulfobacca</taxon>
    </lineage>
</organism>
<sequence length="148" mass="17268">MPGTTPRRRRPRKYRQIAHTADVAYRIQGDSLAEIFANAAQALTATMVDRRGLRAKDRRQIEVEAPDREALLVAWLNYLLYLYDLDGFLGRDFEMLELTDEHLKARARGEKFDPERHVGKTAVKAATYHHLEIRPRNHRWQATVIFDL</sequence>
<dbReference type="PANTHER" id="PTHR12682">
    <property type="entry name" value="ARCHEASE"/>
    <property type="match status" value="1"/>
</dbReference>
<dbReference type="AlphaFoldDB" id="A0A7C3Z2K4"/>
<protein>
    <submittedName>
        <fullName evidence="6">Archease</fullName>
    </submittedName>
</protein>
<comment type="caution">
    <text evidence="6">The sequence shown here is derived from an EMBL/GenBank/DDBJ whole genome shotgun (WGS) entry which is preliminary data.</text>
</comment>
<reference evidence="6" key="1">
    <citation type="journal article" date="2020" name="mSystems">
        <title>Genome- and Community-Level Interaction Insights into Carbon Utilization and Element Cycling Functions of Hydrothermarchaeota in Hydrothermal Sediment.</title>
        <authorList>
            <person name="Zhou Z."/>
            <person name="Liu Y."/>
            <person name="Xu W."/>
            <person name="Pan J."/>
            <person name="Luo Z.H."/>
            <person name="Li M."/>
        </authorList>
    </citation>
    <scope>NUCLEOTIDE SEQUENCE [LARGE SCALE GENOMIC DNA]</scope>
    <source>
        <strain evidence="6">SpSt-897</strain>
    </source>
</reference>
<evidence type="ECO:0000256" key="4">
    <source>
        <dbReference type="ARBA" id="ARBA00022837"/>
    </source>
</evidence>
<name>A0A7C3Z2K4_9BACT</name>
<keyword evidence="4" id="KW-0106">Calcium</keyword>
<keyword evidence="2" id="KW-0819">tRNA processing</keyword>
<accession>A0A7C3Z2K4</accession>
<feature type="domain" description="Archease" evidence="5">
    <location>
        <begin position="14"/>
        <end position="148"/>
    </location>
</feature>
<dbReference type="SUPFAM" id="SSF69819">
    <property type="entry name" value="MTH1598-like"/>
    <property type="match status" value="1"/>
</dbReference>
<evidence type="ECO:0000256" key="1">
    <source>
        <dbReference type="ARBA" id="ARBA00007963"/>
    </source>
</evidence>
<evidence type="ECO:0000313" key="6">
    <source>
        <dbReference type="EMBL" id="HGF35149.1"/>
    </source>
</evidence>
<dbReference type="InterPro" id="IPR002804">
    <property type="entry name" value="Archease"/>
</dbReference>
<dbReference type="GO" id="GO:0008033">
    <property type="term" value="P:tRNA processing"/>
    <property type="evidence" value="ECO:0007669"/>
    <property type="project" value="UniProtKB-KW"/>
</dbReference>
<evidence type="ECO:0000256" key="2">
    <source>
        <dbReference type="ARBA" id="ARBA00022694"/>
    </source>
</evidence>